<keyword evidence="5 10" id="KW-0863">Zinc-finger</keyword>
<dbReference type="Proteomes" id="UP000694890">
    <property type="component" value="Unplaced"/>
</dbReference>
<feature type="domain" description="C2H2-type" evidence="13">
    <location>
        <begin position="531"/>
        <end position="555"/>
    </location>
</feature>
<dbReference type="InterPro" id="IPR036236">
    <property type="entry name" value="Znf_C2H2_sf"/>
</dbReference>
<evidence type="ECO:0000256" key="11">
    <source>
        <dbReference type="SAM" id="Coils"/>
    </source>
</evidence>
<evidence type="ECO:0000256" key="12">
    <source>
        <dbReference type="SAM" id="MobiDB-lite"/>
    </source>
</evidence>
<comment type="similarity">
    <text evidence="2">Belongs to the krueppel C2H2-type zinc-finger protein family.</text>
</comment>
<protein>
    <submittedName>
        <fullName evidence="15">Zinc finger protein 16-like</fullName>
    </submittedName>
</protein>
<feature type="region of interest" description="Disordered" evidence="12">
    <location>
        <begin position="171"/>
        <end position="225"/>
    </location>
</feature>
<dbReference type="InterPro" id="IPR013087">
    <property type="entry name" value="Znf_C2H2_type"/>
</dbReference>
<keyword evidence="7" id="KW-0805">Transcription regulation</keyword>
<feature type="compositionally biased region" description="Low complexity" evidence="12">
    <location>
        <begin position="362"/>
        <end position="378"/>
    </location>
</feature>
<keyword evidence="6" id="KW-0862">Zinc</keyword>
<feature type="compositionally biased region" description="Polar residues" evidence="12">
    <location>
        <begin position="291"/>
        <end position="306"/>
    </location>
</feature>
<feature type="coiled-coil region" evidence="11">
    <location>
        <begin position="79"/>
        <end position="106"/>
    </location>
</feature>
<dbReference type="SMART" id="SM00355">
    <property type="entry name" value="ZnF_C2H2"/>
    <property type="match status" value="6"/>
</dbReference>
<evidence type="ECO:0000256" key="2">
    <source>
        <dbReference type="ARBA" id="ARBA00006991"/>
    </source>
</evidence>
<keyword evidence="8" id="KW-0804">Transcription</keyword>
<organism evidence="14 15">
    <name type="scientific">Lates calcarifer</name>
    <name type="common">Barramundi</name>
    <name type="synonym">Holocentrus calcarifer</name>
    <dbReference type="NCBI Taxonomy" id="8187"/>
    <lineage>
        <taxon>Eukaryota</taxon>
        <taxon>Metazoa</taxon>
        <taxon>Chordata</taxon>
        <taxon>Craniata</taxon>
        <taxon>Vertebrata</taxon>
        <taxon>Euteleostomi</taxon>
        <taxon>Actinopterygii</taxon>
        <taxon>Neopterygii</taxon>
        <taxon>Teleostei</taxon>
        <taxon>Neoteleostei</taxon>
        <taxon>Acanthomorphata</taxon>
        <taxon>Carangaria</taxon>
        <taxon>Carangaria incertae sedis</taxon>
        <taxon>Centropomidae</taxon>
        <taxon>Lates</taxon>
    </lineage>
</organism>
<dbReference type="Gene3D" id="3.30.160.60">
    <property type="entry name" value="Classic Zinc Finger"/>
    <property type="match status" value="5"/>
</dbReference>
<evidence type="ECO:0000256" key="1">
    <source>
        <dbReference type="ARBA" id="ARBA00004123"/>
    </source>
</evidence>
<keyword evidence="11" id="KW-0175">Coiled coil</keyword>
<dbReference type="CTD" id="570544"/>
<feature type="region of interest" description="Disordered" evidence="12">
    <location>
        <begin position="106"/>
        <end position="150"/>
    </location>
</feature>
<keyword evidence="4" id="KW-0677">Repeat</keyword>
<reference evidence="15" key="1">
    <citation type="submission" date="2025-08" db="UniProtKB">
        <authorList>
            <consortium name="RefSeq"/>
        </authorList>
    </citation>
    <scope>IDENTIFICATION</scope>
    <source>
        <tissue evidence="15">Brain</tissue>
    </source>
</reference>
<evidence type="ECO:0000256" key="3">
    <source>
        <dbReference type="ARBA" id="ARBA00022723"/>
    </source>
</evidence>
<dbReference type="FunFam" id="3.30.160.60:FF:000761">
    <property type="entry name" value="Zinc finger protein 449"/>
    <property type="match status" value="1"/>
</dbReference>
<feature type="domain" description="C2H2-type" evidence="13">
    <location>
        <begin position="446"/>
        <end position="473"/>
    </location>
</feature>
<dbReference type="GO" id="GO:0005634">
    <property type="term" value="C:nucleus"/>
    <property type="evidence" value="ECO:0007669"/>
    <property type="project" value="UniProtKB-SubCell"/>
</dbReference>
<evidence type="ECO:0000259" key="13">
    <source>
        <dbReference type="PROSITE" id="PS50157"/>
    </source>
</evidence>
<feature type="domain" description="C2H2-type" evidence="13">
    <location>
        <begin position="475"/>
        <end position="502"/>
    </location>
</feature>
<dbReference type="PANTHER" id="PTHR16515">
    <property type="entry name" value="PR DOMAIN ZINC FINGER PROTEIN"/>
    <property type="match status" value="1"/>
</dbReference>
<dbReference type="SUPFAM" id="SSF57667">
    <property type="entry name" value="beta-beta-alpha zinc fingers"/>
    <property type="match status" value="3"/>
</dbReference>
<dbReference type="GO" id="GO:0010468">
    <property type="term" value="P:regulation of gene expression"/>
    <property type="evidence" value="ECO:0007669"/>
    <property type="project" value="TreeGrafter"/>
</dbReference>
<evidence type="ECO:0000256" key="8">
    <source>
        <dbReference type="ARBA" id="ARBA00023163"/>
    </source>
</evidence>
<dbReference type="PANTHER" id="PTHR16515:SF49">
    <property type="entry name" value="GASTRULA ZINC FINGER PROTEIN XLCGF49.1-LIKE-RELATED"/>
    <property type="match status" value="1"/>
</dbReference>
<dbReference type="GO" id="GO:0008270">
    <property type="term" value="F:zinc ion binding"/>
    <property type="evidence" value="ECO:0007669"/>
    <property type="project" value="UniProtKB-KW"/>
</dbReference>
<evidence type="ECO:0000256" key="5">
    <source>
        <dbReference type="ARBA" id="ARBA00022771"/>
    </source>
</evidence>
<feature type="region of interest" description="Disordered" evidence="12">
    <location>
        <begin position="362"/>
        <end position="402"/>
    </location>
</feature>
<feature type="domain" description="C2H2-type" evidence="13">
    <location>
        <begin position="503"/>
        <end position="530"/>
    </location>
</feature>
<dbReference type="GeneID" id="108885127"/>
<keyword evidence="3" id="KW-0479">Metal-binding</keyword>
<feature type="region of interest" description="Disordered" evidence="12">
    <location>
        <begin position="256"/>
        <end position="321"/>
    </location>
</feature>
<dbReference type="RefSeq" id="XP_018534832.1">
    <property type="nucleotide sequence ID" value="XM_018679316.2"/>
</dbReference>
<evidence type="ECO:0000313" key="15">
    <source>
        <dbReference type="RefSeq" id="XP_018534832.1"/>
    </source>
</evidence>
<name>A0AAJ7PPC1_LATCA</name>
<comment type="subcellular location">
    <subcellularLocation>
        <location evidence="1">Nucleus</location>
    </subcellularLocation>
</comment>
<keyword evidence="9" id="KW-0539">Nucleus</keyword>
<gene>
    <name evidence="15" type="primary">znf16l</name>
</gene>
<dbReference type="FunFam" id="3.30.160.60:FF:001498">
    <property type="entry name" value="Zinc finger protein 404"/>
    <property type="match status" value="1"/>
</dbReference>
<proteinExistence type="inferred from homology"/>
<accession>A0AAJ7PPC1</accession>
<dbReference type="AlphaFoldDB" id="A0AAJ7PPC1"/>
<evidence type="ECO:0000256" key="7">
    <source>
        <dbReference type="ARBA" id="ARBA00023015"/>
    </source>
</evidence>
<feature type="domain" description="C2H2-type" evidence="13">
    <location>
        <begin position="418"/>
        <end position="445"/>
    </location>
</feature>
<dbReference type="PROSITE" id="PS50157">
    <property type="entry name" value="ZINC_FINGER_C2H2_2"/>
    <property type="match status" value="5"/>
</dbReference>
<evidence type="ECO:0000313" key="14">
    <source>
        <dbReference type="Proteomes" id="UP000694890"/>
    </source>
</evidence>
<evidence type="ECO:0000256" key="9">
    <source>
        <dbReference type="ARBA" id="ARBA00023242"/>
    </source>
</evidence>
<dbReference type="Pfam" id="PF00096">
    <property type="entry name" value="zf-C2H2"/>
    <property type="match status" value="4"/>
</dbReference>
<sequence length="555" mass="61150">MSRKRNYSFADTSLSPELHGAFMEPPGSASRADSDFLELEPDEELLCSVSDITEHLGRNITVVLETALSEIRKMVSIRIRVLKMELREKTEEIEVLKARLDTVQRDGREPFPGVTTTEPSTEAGYKKPDFTSGTKHNNADPRRTKAVMPGVKKENIDAICDYLMKDKNSRGCAEMDGDQSGQASGEREARQEQDPHSLSLWPDSGMAGSGSGHGDSESTTDDIFSMLPSGSKRMYDYEWIAPIEYSSDLKVMKESECENTLTSETDNDDKDETSRREEDGLDQAQVPLSHVQPSDFSMETQSSSVEGGSPLEVSADRPEPGQQFPSHTYICSLCGTFCPDSVFLEEHIKLIHSDSAGAQTLQALQSTSSSAPSMGHGSSDSRRGEGGQNEDGTRPGAGIGISRGGGLVKKEIKIEGGYECGDCGRHFNYLGNLRQHQRIHTGEKPFMCPECGERFRHAARLKSHRLVHSGAQSPFPCPQCGKGFSVLSGLKRHQRVHTGESPYACPQCGRRFKELGNLYTHQRIHSGATPYCCQQCGRSFRHLGTYKSHRCTPAQ</sequence>
<dbReference type="KEGG" id="lcf:108885127"/>
<dbReference type="FunFam" id="3.30.160.60:FF:001344">
    <property type="entry name" value="Zinc finger protein 16 like"/>
    <property type="match status" value="2"/>
</dbReference>
<dbReference type="InterPro" id="IPR050331">
    <property type="entry name" value="Zinc_finger"/>
</dbReference>
<evidence type="ECO:0000256" key="6">
    <source>
        <dbReference type="ARBA" id="ARBA00022833"/>
    </source>
</evidence>
<evidence type="ECO:0000256" key="10">
    <source>
        <dbReference type="PROSITE-ProRule" id="PRU00042"/>
    </source>
</evidence>
<evidence type="ECO:0000256" key="4">
    <source>
        <dbReference type="ARBA" id="ARBA00022737"/>
    </source>
</evidence>
<dbReference type="PROSITE" id="PS00028">
    <property type="entry name" value="ZINC_FINGER_C2H2_1"/>
    <property type="match status" value="5"/>
</dbReference>
<feature type="compositionally biased region" description="Basic and acidic residues" evidence="12">
    <location>
        <begin position="185"/>
        <end position="195"/>
    </location>
</feature>